<accession>A0A2K9MKS6</accession>
<evidence type="ECO:0000256" key="8">
    <source>
        <dbReference type="ARBA" id="ARBA00022670"/>
    </source>
</evidence>
<dbReference type="PANTHER" id="PTHR43722">
    <property type="entry name" value="PROLINE IMINOPEPTIDASE"/>
    <property type="match status" value="1"/>
</dbReference>
<dbReference type="GO" id="GO:0005737">
    <property type="term" value="C:cytoplasm"/>
    <property type="evidence" value="ECO:0007669"/>
    <property type="project" value="UniProtKB-SubCell"/>
</dbReference>
<evidence type="ECO:0000256" key="12">
    <source>
        <dbReference type="PIRSR" id="PIRSR006431-1"/>
    </source>
</evidence>
<dbReference type="Proteomes" id="UP000234882">
    <property type="component" value="Chromosome"/>
</dbReference>
<evidence type="ECO:0000256" key="11">
    <source>
        <dbReference type="PIRNR" id="PIRNR006431"/>
    </source>
</evidence>
<feature type="domain" description="AB hydrolase-1" evidence="14">
    <location>
        <begin position="44"/>
        <end position="301"/>
    </location>
</feature>
<dbReference type="InterPro" id="IPR005944">
    <property type="entry name" value="Pro_iminopeptidase"/>
</dbReference>
<evidence type="ECO:0000256" key="6">
    <source>
        <dbReference type="ARBA" id="ARBA00022438"/>
    </source>
</evidence>
<reference evidence="16" key="1">
    <citation type="submission" date="2017-12" db="EMBL/GenBank/DDBJ databases">
        <title>Genomic analysis of Paracoccus sp. CBA4604.</title>
        <authorList>
            <person name="Roh S.W."/>
            <person name="Kim J.Y."/>
            <person name="Kim J.S."/>
        </authorList>
    </citation>
    <scope>NUCLEOTIDE SEQUENCE [LARGE SCALE GENOMIC DNA]</scope>
    <source>
        <strain evidence="16">CBA4604</strain>
    </source>
</reference>
<evidence type="ECO:0000256" key="3">
    <source>
        <dbReference type="ARBA" id="ARBA00010088"/>
    </source>
</evidence>
<evidence type="ECO:0000256" key="5">
    <source>
        <dbReference type="ARBA" id="ARBA00021843"/>
    </source>
</evidence>
<keyword evidence="9 11" id="KW-0378">Hydrolase</keyword>
<evidence type="ECO:0000313" key="15">
    <source>
        <dbReference type="EMBL" id="AUM75215.1"/>
    </source>
</evidence>
<keyword evidence="7 11" id="KW-0963">Cytoplasm</keyword>
<dbReference type="AlphaFoldDB" id="A0A2K9MKS6"/>
<gene>
    <name evidence="15" type="primary">pip</name>
    <name evidence="15" type="ORF">CYR75_13720</name>
</gene>
<dbReference type="InterPro" id="IPR000073">
    <property type="entry name" value="AB_hydrolase_1"/>
</dbReference>
<evidence type="ECO:0000256" key="2">
    <source>
        <dbReference type="ARBA" id="ARBA00004496"/>
    </source>
</evidence>
<proteinExistence type="inferred from homology"/>
<dbReference type="InterPro" id="IPR029058">
    <property type="entry name" value="AB_hydrolase_fold"/>
</dbReference>
<dbReference type="GO" id="GO:0004177">
    <property type="term" value="F:aminopeptidase activity"/>
    <property type="evidence" value="ECO:0007669"/>
    <property type="project" value="UniProtKB-UniRule"/>
</dbReference>
<evidence type="ECO:0000256" key="4">
    <source>
        <dbReference type="ARBA" id="ARBA00012568"/>
    </source>
</evidence>
<feature type="active site" description="Proton donor" evidence="12">
    <location>
        <position position="299"/>
    </location>
</feature>
<name>A0A2K9MKS6_9RHOB</name>
<dbReference type="InterPro" id="IPR002410">
    <property type="entry name" value="Peptidase_S33"/>
</dbReference>
<evidence type="ECO:0000256" key="10">
    <source>
        <dbReference type="ARBA" id="ARBA00029605"/>
    </source>
</evidence>
<evidence type="ECO:0000313" key="16">
    <source>
        <dbReference type="Proteomes" id="UP000234882"/>
    </source>
</evidence>
<dbReference type="EC" id="3.4.11.5" evidence="4 11"/>
<dbReference type="EMBL" id="CP025583">
    <property type="protein sequence ID" value="AUM75215.1"/>
    <property type="molecule type" value="Genomic_DNA"/>
</dbReference>
<evidence type="ECO:0000256" key="9">
    <source>
        <dbReference type="ARBA" id="ARBA00022801"/>
    </source>
</evidence>
<dbReference type="PRINTS" id="PR00793">
    <property type="entry name" value="PROAMNOPTASE"/>
</dbReference>
<dbReference type="Gene3D" id="3.40.50.1820">
    <property type="entry name" value="alpha/beta hydrolase"/>
    <property type="match status" value="1"/>
</dbReference>
<comment type="similarity">
    <text evidence="3 11 13">Belongs to the peptidase S33 family.</text>
</comment>
<keyword evidence="6 11" id="KW-0031">Aminopeptidase</keyword>
<dbReference type="PANTHER" id="PTHR43722:SF1">
    <property type="entry name" value="PROLINE IMINOPEPTIDASE"/>
    <property type="match status" value="1"/>
</dbReference>
<dbReference type="Pfam" id="PF00561">
    <property type="entry name" value="Abhydrolase_1"/>
    <property type="match status" value="1"/>
</dbReference>
<sequence length="330" mass="36424">MDQTAGQFGASRLYPHLEPYDRRRVEAGSGHVLYVEQSGNPDGPPVVVLHGGPGGGCSPFMRRFFDPQHYRVVMFDQRGCGLSTPHASIEANTTAHLIADIELLRETLGIGAWTVFGGSWGATLALAYAQAHPGSVTGLVLRGVFLGRNEELDWFYGGGAARFWPERWRDFCAPIPPAERGDMIAAYHRRLFSGDRELERRVARHWTIWESGLAGLDIPYPGAASPEYARAFARLECHYFHNRCFLDEGQLLRDRHLIEHLPCQIVQGRYDMVCPPHSAWQLAQGWPGCRLHMIPASGHALSEPRIAAALVSIMDGLRASGAHGNACAHG</sequence>
<dbReference type="PIRSF" id="PIRSF006431">
    <property type="entry name" value="Pept_S33"/>
    <property type="match status" value="1"/>
</dbReference>
<feature type="active site" evidence="12">
    <location>
        <position position="271"/>
    </location>
</feature>
<dbReference type="NCBIfam" id="TIGR01249">
    <property type="entry name" value="pro_imino_pep_1"/>
    <property type="match status" value="1"/>
</dbReference>
<dbReference type="GO" id="GO:0006508">
    <property type="term" value="P:proteolysis"/>
    <property type="evidence" value="ECO:0007669"/>
    <property type="project" value="UniProtKB-KW"/>
</dbReference>
<evidence type="ECO:0000256" key="7">
    <source>
        <dbReference type="ARBA" id="ARBA00022490"/>
    </source>
</evidence>
<evidence type="ECO:0000259" key="14">
    <source>
        <dbReference type="Pfam" id="PF00561"/>
    </source>
</evidence>
<dbReference type="RefSeq" id="WP_101500559.1">
    <property type="nucleotide sequence ID" value="NZ_CP025583.1"/>
</dbReference>
<comment type="subcellular location">
    <subcellularLocation>
        <location evidence="2 11">Cytoplasm</location>
    </subcellularLocation>
</comment>
<dbReference type="OrthoDB" id="9796770at2"/>
<organism evidence="15 16">
    <name type="scientific">Paracoccus jeotgali</name>
    <dbReference type="NCBI Taxonomy" id="2065379"/>
    <lineage>
        <taxon>Bacteria</taxon>
        <taxon>Pseudomonadati</taxon>
        <taxon>Pseudomonadota</taxon>
        <taxon>Alphaproteobacteria</taxon>
        <taxon>Rhodobacterales</taxon>
        <taxon>Paracoccaceae</taxon>
        <taxon>Paracoccus</taxon>
    </lineage>
</organism>
<keyword evidence="8 11" id="KW-0645">Protease</keyword>
<keyword evidence="16" id="KW-1185">Reference proteome</keyword>
<protein>
    <recommendedName>
        <fullName evidence="5 11">Proline iminopeptidase</fullName>
        <shortName evidence="11">PIP</shortName>
        <ecNumber evidence="4 11">3.4.11.5</ecNumber>
    </recommendedName>
    <alternativeName>
        <fullName evidence="10 11">Prolyl aminopeptidase</fullName>
    </alternativeName>
</protein>
<evidence type="ECO:0000256" key="1">
    <source>
        <dbReference type="ARBA" id="ARBA00001585"/>
    </source>
</evidence>
<dbReference type="SUPFAM" id="SSF53474">
    <property type="entry name" value="alpha/beta-Hydrolases"/>
    <property type="match status" value="1"/>
</dbReference>
<evidence type="ECO:0000256" key="13">
    <source>
        <dbReference type="RuleBase" id="RU003421"/>
    </source>
</evidence>
<dbReference type="KEGG" id="paru:CYR75_13720"/>
<feature type="active site" description="Nucleophile" evidence="12">
    <location>
        <position position="119"/>
    </location>
</feature>
<comment type="catalytic activity">
    <reaction evidence="1 11 13">
        <text>Release of N-terminal proline from a peptide.</text>
        <dbReference type="EC" id="3.4.11.5"/>
    </reaction>
</comment>